<reference evidence="6" key="1">
    <citation type="submission" date="2016-10" db="EMBL/GenBank/DDBJ databases">
        <authorList>
            <person name="Varghese N."/>
            <person name="Submissions S."/>
        </authorList>
    </citation>
    <scope>NUCLEOTIDE SEQUENCE [LARGE SCALE GENOMIC DNA]</scope>
    <source>
        <strain evidence="6">DSM 46732</strain>
    </source>
</reference>
<evidence type="ECO:0000259" key="3">
    <source>
        <dbReference type="Pfam" id="PF13359"/>
    </source>
</evidence>
<keyword evidence="2" id="KW-0479">Metal-binding</keyword>
<dbReference type="Pfam" id="PF13613">
    <property type="entry name" value="HTH_Tnp_4"/>
    <property type="match status" value="1"/>
</dbReference>
<keyword evidence="5" id="KW-0540">Nuclease</keyword>
<dbReference type="Proteomes" id="UP000199497">
    <property type="component" value="Unassembled WGS sequence"/>
</dbReference>
<evidence type="ECO:0000256" key="2">
    <source>
        <dbReference type="ARBA" id="ARBA00022723"/>
    </source>
</evidence>
<dbReference type="Pfam" id="PF13359">
    <property type="entry name" value="DDE_Tnp_4"/>
    <property type="match status" value="1"/>
</dbReference>
<evidence type="ECO:0000256" key="1">
    <source>
        <dbReference type="ARBA" id="ARBA00001968"/>
    </source>
</evidence>
<dbReference type="RefSeq" id="WP_092596348.1">
    <property type="nucleotide sequence ID" value="NZ_FNJR01000001.1"/>
</dbReference>
<dbReference type="STRING" id="405564.SAMN04487905_101219"/>
<dbReference type="EMBL" id="FNJR01000001">
    <property type="protein sequence ID" value="SDO94958.1"/>
    <property type="molecule type" value="Genomic_DNA"/>
</dbReference>
<dbReference type="InterPro" id="IPR027806">
    <property type="entry name" value="HARBI1_dom"/>
</dbReference>
<protein>
    <submittedName>
        <fullName evidence="5">Helix-turn-helix of DDE superfamily endonuclease</fullName>
    </submittedName>
</protein>
<gene>
    <name evidence="5" type="ORF">SAMN04487905_101219</name>
</gene>
<name>A0A1H0NR28_9ACTN</name>
<accession>A0A1H0NR28</accession>
<proteinExistence type="predicted"/>
<dbReference type="GO" id="GO:0004519">
    <property type="term" value="F:endonuclease activity"/>
    <property type="evidence" value="ECO:0007669"/>
    <property type="project" value="UniProtKB-KW"/>
</dbReference>
<dbReference type="InterPro" id="IPR027805">
    <property type="entry name" value="Transposase_HTH_dom"/>
</dbReference>
<dbReference type="GO" id="GO:0046872">
    <property type="term" value="F:metal ion binding"/>
    <property type="evidence" value="ECO:0007669"/>
    <property type="project" value="UniProtKB-KW"/>
</dbReference>
<dbReference type="OrthoDB" id="3255673at2"/>
<feature type="domain" description="Transposase Helix-turn-helix" evidence="4">
    <location>
        <begin position="34"/>
        <end position="81"/>
    </location>
</feature>
<keyword evidence="5" id="KW-0255">Endonuclease</keyword>
<evidence type="ECO:0000259" key="4">
    <source>
        <dbReference type="Pfam" id="PF13613"/>
    </source>
</evidence>
<evidence type="ECO:0000313" key="5">
    <source>
        <dbReference type="EMBL" id="SDO94958.1"/>
    </source>
</evidence>
<dbReference type="AlphaFoldDB" id="A0A1H0NR28"/>
<sequence length="249" mass="28603">MRYEDTTGLSEDQLCWLTERISGLIRWDPRNTVSVFMALVVTLESYRTNLTQKQLAAFRNTSQSTISRVLRRFEPVLAELLDEIHAPLEEFHGRVTLVDGVLIPTGNRRDQERPYSGKHRRYGVRLQLTTDLHGNLLTCSEIFPGATHDLTVFRNSSLHETLNHANTIGDLGYLGSTITHPTKTPKNGTLDPDREKSNTTIAFLHYPIERAIAHLKNWTILASRYRRPLVQLQRILHIITGLQRLQETW</sequence>
<keyword evidence="6" id="KW-1185">Reference proteome</keyword>
<comment type="cofactor">
    <cofactor evidence="1">
        <name>a divalent metal cation</name>
        <dbReference type="ChEBI" id="CHEBI:60240"/>
    </cofactor>
</comment>
<feature type="domain" description="DDE Tnp4" evidence="3">
    <location>
        <begin position="98"/>
        <end position="242"/>
    </location>
</feature>
<evidence type="ECO:0000313" key="6">
    <source>
        <dbReference type="Proteomes" id="UP000199497"/>
    </source>
</evidence>
<organism evidence="5 6">
    <name type="scientific">Actinopolyspora xinjiangensis</name>
    <dbReference type="NCBI Taxonomy" id="405564"/>
    <lineage>
        <taxon>Bacteria</taxon>
        <taxon>Bacillati</taxon>
        <taxon>Actinomycetota</taxon>
        <taxon>Actinomycetes</taxon>
        <taxon>Actinopolysporales</taxon>
        <taxon>Actinopolysporaceae</taxon>
        <taxon>Actinopolyspora</taxon>
    </lineage>
</organism>
<keyword evidence="5" id="KW-0378">Hydrolase</keyword>